<reference evidence="1" key="1">
    <citation type="submission" date="2021-12" db="EMBL/GenBank/DDBJ databases">
        <title>Enterovibrio ZSDZ35 sp. nov. and Enterovibrio ZSDZ42 sp. nov., isolated from coastal seawater in Qingdao.</title>
        <authorList>
            <person name="Zhang P."/>
        </authorList>
    </citation>
    <scope>NUCLEOTIDE SEQUENCE</scope>
    <source>
        <strain evidence="1">ZSDZ42</strain>
    </source>
</reference>
<name>A0ABT5QYR2_9GAMM</name>
<accession>A0ABT5QYR2</accession>
<sequence length="185" mass="21686">MDVSKFTISFPRYFELHSERNVMECGEFVISWPNYSMRKDSFGFPGNEEYIIEWPDYLFGCDAVGIGNDFVLNWPEFLFVNGKPKLNNLCEGDKNIRFHGDIKGGPFTIGWPEYNFDKDTADYSKAIKVSEKKHRNFYYSSFTTSRAASFYDHSENFKGVQYVSGHYRRLKNGSTVYVKPHRRVR</sequence>
<dbReference type="RefSeq" id="WP_274164017.1">
    <property type="nucleotide sequence ID" value="NZ_JAJUBC010000007.1"/>
</dbReference>
<organism evidence="1 2">
    <name type="scientific">Enterovibrio gelatinilyticus</name>
    <dbReference type="NCBI Taxonomy" id="2899819"/>
    <lineage>
        <taxon>Bacteria</taxon>
        <taxon>Pseudomonadati</taxon>
        <taxon>Pseudomonadota</taxon>
        <taxon>Gammaproteobacteria</taxon>
        <taxon>Vibrionales</taxon>
        <taxon>Vibrionaceae</taxon>
        <taxon>Enterovibrio</taxon>
    </lineage>
</organism>
<comment type="caution">
    <text evidence="1">The sequence shown here is derived from an EMBL/GenBank/DDBJ whole genome shotgun (WGS) entry which is preliminary data.</text>
</comment>
<protein>
    <submittedName>
        <fullName evidence="1">Uncharacterized protein</fullName>
    </submittedName>
</protein>
<dbReference type="EMBL" id="JAJUBC010000007">
    <property type="protein sequence ID" value="MDD1793153.1"/>
    <property type="molecule type" value="Genomic_DNA"/>
</dbReference>
<evidence type="ECO:0000313" key="2">
    <source>
        <dbReference type="Proteomes" id="UP001149400"/>
    </source>
</evidence>
<keyword evidence="2" id="KW-1185">Reference proteome</keyword>
<gene>
    <name evidence="1" type="ORF">LRP50_08450</name>
</gene>
<dbReference type="Proteomes" id="UP001149400">
    <property type="component" value="Unassembled WGS sequence"/>
</dbReference>
<evidence type="ECO:0000313" key="1">
    <source>
        <dbReference type="EMBL" id="MDD1793153.1"/>
    </source>
</evidence>
<proteinExistence type="predicted"/>